<evidence type="ECO:0008006" key="13">
    <source>
        <dbReference type="Google" id="ProtNLM"/>
    </source>
</evidence>
<dbReference type="InterPro" id="IPR036010">
    <property type="entry name" value="2Fe-2S_ferredoxin-like_sf"/>
</dbReference>
<dbReference type="CDD" id="cd06216">
    <property type="entry name" value="FNR_iron_sulfur_binding_2"/>
    <property type="match status" value="1"/>
</dbReference>
<accession>A0A0B5D5T6</accession>
<dbReference type="EMBL" id="CP005286">
    <property type="protein sequence ID" value="AJE32422.1"/>
    <property type="molecule type" value="Genomic_DNA"/>
</dbReference>
<organism evidence="11 12">
    <name type="scientific">Corynebacterium humireducens NBRC 106098 = DSM 45392</name>
    <dbReference type="NCBI Taxonomy" id="1223515"/>
    <lineage>
        <taxon>Bacteria</taxon>
        <taxon>Bacillati</taxon>
        <taxon>Actinomycetota</taxon>
        <taxon>Actinomycetes</taxon>
        <taxon>Mycobacteriales</taxon>
        <taxon>Corynebacteriaceae</taxon>
        <taxon>Corynebacterium</taxon>
    </lineage>
</organism>
<gene>
    <name evidence="11" type="ORF">B842_02845</name>
</gene>
<dbReference type="RefSeq" id="WP_040085093.1">
    <property type="nucleotide sequence ID" value="NZ_BCSU01000016.1"/>
</dbReference>
<dbReference type="Pfam" id="PF00175">
    <property type="entry name" value="NAD_binding_1"/>
    <property type="match status" value="1"/>
</dbReference>
<dbReference type="Proteomes" id="UP000031524">
    <property type="component" value="Chromosome"/>
</dbReference>
<dbReference type="KEGG" id="chm:B842_02845"/>
<keyword evidence="12" id="KW-1185">Reference proteome</keyword>
<dbReference type="InterPro" id="IPR039261">
    <property type="entry name" value="FNR_nucleotide-bd"/>
</dbReference>
<dbReference type="GO" id="GO:0051537">
    <property type="term" value="F:2 iron, 2 sulfur cluster binding"/>
    <property type="evidence" value="ECO:0007669"/>
    <property type="project" value="UniProtKB-KW"/>
</dbReference>
<reference evidence="11 12" key="1">
    <citation type="submission" date="2013-04" db="EMBL/GenBank/DDBJ databases">
        <title>Complete genome sequence of Corynebacterium humireducens DSM 45392(T), isolated from a wastewater-fed microbial fuel cell.</title>
        <authorList>
            <person name="Ruckert C."/>
            <person name="Albersmeier A."/>
            <person name="Kalinowski J."/>
        </authorList>
    </citation>
    <scope>NUCLEOTIDE SEQUENCE [LARGE SCALE GENOMIC DNA]</scope>
    <source>
        <strain evidence="12">MFC-5</strain>
    </source>
</reference>
<feature type="domain" description="2Fe-2S ferredoxin-type" evidence="9">
    <location>
        <begin position="266"/>
        <end position="347"/>
    </location>
</feature>
<evidence type="ECO:0000256" key="3">
    <source>
        <dbReference type="ARBA" id="ARBA00022714"/>
    </source>
</evidence>
<dbReference type="STRING" id="1223515.B842_02845"/>
<dbReference type="PRINTS" id="PR00409">
    <property type="entry name" value="PHDIOXRDTASE"/>
</dbReference>
<dbReference type="GO" id="GO:0046872">
    <property type="term" value="F:metal ion binding"/>
    <property type="evidence" value="ECO:0007669"/>
    <property type="project" value="UniProtKB-KW"/>
</dbReference>
<dbReference type="InterPro" id="IPR001433">
    <property type="entry name" value="OxRdtase_FAD/NAD-bd"/>
</dbReference>
<feature type="domain" description="FAD-binding FR-type" evidence="10">
    <location>
        <begin position="37"/>
        <end position="141"/>
    </location>
</feature>
<keyword evidence="5" id="KW-0274">FAD</keyword>
<keyword evidence="4" id="KW-0479">Metal-binding</keyword>
<dbReference type="PANTHER" id="PTHR47354">
    <property type="entry name" value="NADH OXIDOREDUCTASE HCR"/>
    <property type="match status" value="1"/>
</dbReference>
<dbReference type="Pfam" id="PF00111">
    <property type="entry name" value="Fer2"/>
    <property type="match status" value="1"/>
</dbReference>
<evidence type="ECO:0000256" key="5">
    <source>
        <dbReference type="ARBA" id="ARBA00022827"/>
    </source>
</evidence>
<dbReference type="SUPFAM" id="SSF54292">
    <property type="entry name" value="2Fe-2S ferredoxin-like"/>
    <property type="match status" value="1"/>
</dbReference>
<dbReference type="AlphaFoldDB" id="A0A0B5D5T6"/>
<dbReference type="Gene3D" id="3.10.20.30">
    <property type="match status" value="1"/>
</dbReference>
<evidence type="ECO:0000313" key="12">
    <source>
        <dbReference type="Proteomes" id="UP000031524"/>
    </source>
</evidence>
<dbReference type="PROSITE" id="PS51085">
    <property type="entry name" value="2FE2S_FER_2"/>
    <property type="match status" value="1"/>
</dbReference>
<keyword evidence="3" id="KW-0001">2Fe-2S</keyword>
<evidence type="ECO:0000256" key="6">
    <source>
        <dbReference type="ARBA" id="ARBA00023002"/>
    </source>
</evidence>
<evidence type="ECO:0000259" key="10">
    <source>
        <dbReference type="PROSITE" id="PS51384"/>
    </source>
</evidence>
<dbReference type="InterPro" id="IPR017927">
    <property type="entry name" value="FAD-bd_FR_type"/>
</dbReference>
<evidence type="ECO:0000313" key="11">
    <source>
        <dbReference type="EMBL" id="AJE32422.1"/>
    </source>
</evidence>
<evidence type="ECO:0000256" key="7">
    <source>
        <dbReference type="ARBA" id="ARBA00023004"/>
    </source>
</evidence>
<keyword evidence="7" id="KW-0408">Iron</keyword>
<dbReference type="SUPFAM" id="SSF63380">
    <property type="entry name" value="Riboflavin synthase domain-like"/>
    <property type="match status" value="1"/>
</dbReference>
<dbReference type="InterPro" id="IPR017938">
    <property type="entry name" value="Riboflavin_synthase-like_b-brl"/>
</dbReference>
<comment type="cofactor">
    <cofactor evidence="1">
        <name>FAD</name>
        <dbReference type="ChEBI" id="CHEBI:57692"/>
    </cofactor>
</comment>
<evidence type="ECO:0000256" key="1">
    <source>
        <dbReference type="ARBA" id="ARBA00001974"/>
    </source>
</evidence>
<dbReference type="CDD" id="cd00207">
    <property type="entry name" value="fer2"/>
    <property type="match status" value="1"/>
</dbReference>
<evidence type="ECO:0000256" key="4">
    <source>
        <dbReference type="ARBA" id="ARBA00022723"/>
    </source>
</evidence>
<dbReference type="PANTHER" id="PTHR47354:SF6">
    <property type="entry name" value="NADH OXIDOREDUCTASE HCR"/>
    <property type="match status" value="1"/>
</dbReference>
<evidence type="ECO:0000259" key="9">
    <source>
        <dbReference type="PROSITE" id="PS51085"/>
    </source>
</evidence>
<dbReference type="Gene3D" id="2.40.30.10">
    <property type="entry name" value="Translation factors"/>
    <property type="match status" value="1"/>
</dbReference>
<dbReference type="SUPFAM" id="SSF52343">
    <property type="entry name" value="Ferredoxin reductase-like, C-terminal NADP-linked domain"/>
    <property type="match status" value="1"/>
</dbReference>
<dbReference type="InterPro" id="IPR001041">
    <property type="entry name" value="2Fe-2S_ferredoxin-type"/>
</dbReference>
<name>A0A0B5D5T6_9CORY</name>
<dbReference type="InterPro" id="IPR012675">
    <property type="entry name" value="Beta-grasp_dom_sf"/>
</dbReference>
<dbReference type="InterPro" id="IPR050415">
    <property type="entry name" value="MRET"/>
</dbReference>
<dbReference type="GO" id="GO:0016491">
    <property type="term" value="F:oxidoreductase activity"/>
    <property type="evidence" value="ECO:0007669"/>
    <property type="project" value="UniProtKB-KW"/>
</dbReference>
<keyword evidence="2" id="KW-0285">Flavoprotein</keyword>
<dbReference type="InterPro" id="IPR008333">
    <property type="entry name" value="Cbr1-like_FAD-bd_dom"/>
</dbReference>
<dbReference type="Pfam" id="PF00970">
    <property type="entry name" value="FAD_binding_6"/>
    <property type="match status" value="1"/>
</dbReference>
<proteinExistence type="predicted"/>
<sequence length="347" mass="38075">MTESPDGLARFRGILRRFTTPLLPDDYTVLANPLWSRRELRGKIESVERCPDDTIHLVIRPGWGVPVTFEAGQYIGIGLRVDGRYTWRSYSLTNVPDTRDGLFSITIRAVEKGKLSTHLVGTARPGINVRLAAPAGDFHLTDPLPEKLLFVTAGSGVTPVIAMLRSMEGRRDSTDIKVVHSVRNRSDLIFEDVLADYDAHIQVTSEEGRVSPQVLEKLVPDFRERVVYACGPATMLDELESWASDNDIEIRVERFTLDRASDAKGGTITFARQGVQTTVDGATTILEAGEAAGVQMPFGCRMGICQTCVRELVDGHVHDLRTGDTKEPGSRIRTCVGVAAGDVTIDA</sequence>
<dbReference type="PROSITE" id="PS51384">
    <property type="entry name" value="FAD_FR"/>
    <property type="match status" value="1"/>
</dbReference>
<protein>
    <recommendedName>
        <fullName evidence="13">Oxidoreductase</fullName>
    </recommendedName>
</protein>
<dbReference type="HOGENOM" id="CLU_003827_14_2_11"/>
<dbReference type="OrthoDB" id="9796486at2"/>
<keyword evidence="8" id="KW-0411">Iron-sulfur</keyword>
<dbReference type="Gene3D" id="3.40.50.80">
    <property type="entry name" value="Nucleotide-binding domain of ferredoxin-NADP reductase (FNR) module"/>
    <property type="match status" value="1"/>
</dbReference>
<evidence type="ECO:0000256" key="2">
    <source>
        <dbReference type="ARBA" id="ARBA00022630"/>
    </source>
</evidence>
<evidence type="ECO:0000256" key="8">
    <source>
        <dbReference type="ARBA" id="ARBA00023014"/>
    </source>
</evidence>
<keyword evidence="6" id="KW-0560">Oxidoreductase</keyword>